<keyword evidence="4" id="KW-0645">Protease</keyword>
<reference evidence="4" key="1">
    <citation type="submission" date="2022-09" db="EMBL/GenBank/DDBJ databases">
        <title>Actin cytoskeleton and complex cell architecture in an #Asgard archaeon.</title>
        <authorList>
            <person name="Ponce Toledo R.I."/>
            <person name="Schleper C."/>
            <person name="Rodrigues Oliveira T."/>
            <person name="Wollweber F."/>
            <person name="Xu J."/>
            <person name="Rittmann S."/>
            <person name="Klingl A."/>
            <person name="Pilhofer M."/>
        </authorList>
    </citation>
    <scope>NUCLEOTIDE SEQUENCE</scope>
    <source>
        <strain evidence="4">B-35</strain>
    </source>
</reference>
<keyword evidence="2" id="KW-0472">Membrane</keyword>
<gene>
    <name evidence="4" type="ORF">NEF87_003760</name>
</gene>
<dbReference type="PANTHER" id="PTHR46825:SF11">
    <property type="entry name" value="PENICILLIN-BINDING PROTEIN 4"/>
    <property type="match status" value="1"/>
</dbReference>
<keyword evidence="5" id="KW-1185">Reference proteome</keyword>
<dbReference type="SUPFAM" id="SSF56601">
    <property type="entry name" value="beta-lactamase/transpeptidase-like"/>
    <property type="match status" value="1"/>
</dbReference>
<dbReference type="GO" id="GO:0004177">
    <property type="term" value="F:aminopeptidase activity"/>
    <property type="evidence" value="ECO:0007669"/>
    <property type="project" value="UniProtKB-KW"/>
</dbReference>
<protein>
    <submittedName>
        <fullName evidence="4">D-aminopeptidase</fullName>
        <ecNumber evidence="4">3.4.11.19</ecNumber>
    </submittedName>
</protein>
<organism evidence="4 5">
    <name type="scientific">Candidatus Lokiarchaeum ossiferum</name>
    <dbReference type="NCBI Taxonomy" id="2951803"/>
    <lineage>
        <taxon>Archaea</taxon>
        <taxon>Promethearchaeati</taxon>
        <taxon>Promethearchaeota</taxon>
        <taxon>Promethearchaeia</taxon>
        <taxon>Promethearchaeales</taxon>
        <taxon>Promethearchaeaceae</taxon>
        <taxon>Candidatus Lokiarchaeum</taxon>
    </lineage>
</organism>
<feature type="domain" description="Beta-lactamase-related" evidence="3">
    <location>
        <begin position="18"/>
        <end position="327"/>
    </location>
</feature>
<keyword evidence="4" id="KW-0031">Aminopeptidase</keyword>
<evidence type="ECO:0000313" key="5">
    <source>
        <dbReference type="Proteomes" id="UP001208689"/>
    </source>
</evidence>
<evidence type="ECO:0000256" key="1">
    <source>
        <dbReference type="ARBA" id="ARBA00004370"/>
    </source>
</evidence>
<dbReference type="EMBL" id="CP104013">
    <property type="protein sequence ID" value="UYP47475.1"/>
    <property type="molecule type" value="Genomic_DNA"/>
</dbReference>
<dbReference type="InterPro" id="IPR012338">
    <property type="entry name" value="Beta-lactam/transpept-like"/>
</dbReference>
<comment type="subcellular location">
    <subcellularLocation>
        <location evidence="1">Membrane</location>
    </subcellularLocation>
</comment>
<accession>A0ABY6HVE5</accession>
<dbReference type="PANTHER" id="PTHR46825">
    <property type="entry name" value="D-ALANYL-D-ALANINE-CARBOXYPEPTIDASE/ENDOPEPTIDASE AMPH"/>
    <property type="match status" value="1"/>
</dbReference>
<name>A0ABY6HVE5_9ARCH</name>
<dbReference type="EC" id="3.4.11.19" evidence="4"/>
<dbReference type="Gene3D" id="3.40.710.10">
    <property type="entry name" value="DD-peptidase/beta-lactamase superfamily"/>
    <property type="match status" value="1"/>
</dbReference>
<dbReference type="Proteomes" id="UP001208689">
    <property type="component" value="Chromosome"/>
</dbReference>
<evidence type="ECO:0000313" key="4">
    <source>
        <dbReference type="EMBL" id="UYP47475.1"/>
    </source>
</evidence>
<dbReference type="InterPro" id="IPR001466">
    <property type="entry name" value="Beta-lactam-related"/>
</dbReference>
<keyword evidence="4" id="KW-0378">Hydrolase</keyword>
<proteinExistence type="predicted"/>
<sequence length="341" mass="38889">MLYPQIHELIKNATEKFHFSGVISIEECGKIIFEKAYGYADRSNKILNTVKTRFGMASGSKFFTALGIGKLIEEGKIKLDSRFCDLVKSNFPNFAPDITVRHLLTHTSGVFDHYDEDLVEDFDNYYLSLPWYFLETPSDYIPIFQDQGMKFQPGDKFCYSNGGYILLGIIIEDVTGLKYRDFIKQQIFKPCEMYDSGFFAMNKLPDRTAIGYMDKKDGTWQTNIYNLPIRGASDGGAYTTVSDLKKIWRCFNSYSILNEELTTLFKTKHVEINPSRDVFYGLGMYIIGNDTNLLIGLMGEDAGVGFNTKFVEEKDWIISIISNTTSGEAPIYKALLPFLKK</sequence>
<evidence type="ECO:0000259" key="3">
    <source>
        <dbReference type="Pfam" id="PF00144"/>
    </source>
</evidence>
<dbReference type="InterPro" id="IPR050491">
    <property type="entry name" value="AmpC-like"/>
</dbReference>
<evidence type="ECO:0000256" key="2">
    <source>
        <dbReference type="ARBA" id="ARBA00023136"/>
    </source>
</evidence>
<dbReference type="Pfam" id="PF00144">
    <property type="entry name" value="Beta-lactamase"/>
    <property type="match status" value="1"/>
</dbReference>